<evidence type="ECO:0000256" key="1">
    <source>
        <dbReference type="ARBA" id="ARBA00006354"/>
    </source>
</evidence>
<dbReference type="SUPFAM" id="SSF54211">
    <property type="entry name" value="Ribosomal protein S5 domain 2-like"/>
    <property type="match status" value="1"/>
</dbReference>
<dbReference type="Pfam" id="PF13335">
    <property type="entry name" value="Mg_chelatase_C"/>
    <property type="match status" value="1"/>
</dbReference>
<dbReference type="InterPro" id="IPR003593">
    <property type="entry name" value="AAA+_ATPase"/>
</dbReference>
<proteinExistence type="inferred from homology"/>
<dbReference type="InterPro" id="IPR020568">
    <property type="entry name" value="Ribosomal_Su5_D2-typ_SF"/>
</dbReference>
<accession>A0ABZ2J921</accession>
<dbReference type="Pfam" id="PF13541">
    <property type="entry name" value="ChlI"/>
    <property type="match status" value="1"/>
</dbReference>
<dbReference type="InterPro" id="IPR025158">
    <property type="entry name" value="Mg_chelat-rel_C"/>
</dbReference>
<dbReference type="InterPro" id="IPR004482">
    <property type="entry name" value="Mg_chelat-rel"/>
</dbReference>
<keyword evidence="4" id="KW-1185">Reference proteome</keyword>
<dbReference type="CDD" id="cd00009">
    <property type="entry name" value="AAA"/>
    <property type="match status" value="1"/>
</dbReference>
<organism evidence="3 4">
    <name type="scientific">Candidatus Dehalogenimonas loeffleri</name>
    <dbReference type="NCBI Taxonomy" id="3127115"/>
    <lineage>
        <taxon>Bacteria</taxon>
        <taxon>Bacillati</taxon>
        <taxon>Chloroflexota</taxon>
        <taxon>Dehalococcoidia</taxon>
        <taxon>Dehalococcoidales</taxon>
        <taxon>Dehalococcoidaceae</taxon>
        <taxon>Dehalogenimonas</taxon>
    </lineage>
</organism>
<gene>
    <name evidence="3" type="ORF">V8247_01140</name>
</gene>
<feature type="domain" description="AAA+ ATPase" evidence="2">
    <location>
        <begin position="211"/>
        <end position="394"/>
    </location>
</feature>
<dbReference type="InterPro" id="IPR014721">
    <property type="entry name" value="Ribsml_uS5_D2-typ_fold_subgr"/>
</dbReference>
<dbReference type="Proteomes" id="UP001375370">
    <property type="component" value="Chromosome"/>
</dbReference>
<dbReference type="PANTHER" id="PTHR32039">
    <property type="entry name" value="MAGNESIUM-CHELATASE SUBUNIT CHLI"/>
    <property type="match status" value="1"/>
</dbReference>
<dbReference type="EMBL" id="CP146612">
    <property type="protein sequence ID" value="WWX25606.1"/>
    <property type="molecule type" value="Genomic_DNA"/>
</dbReference>
<reference evidence="3 4" key="1">
    <citation type="submission" date="2024-03" db="EMBL/GenBank/DDBJ databases">
        <title>A Dehalogenimonas Isolated from Estuarine Sediments Dihaloeliminates Chlorinated Alkanes.</title>
        <authorList>
            <person name="Yang Y."/>
            <person name="Wang H."/>
        </authorList>
    </citation>
    <scope>NUCLEOTIDE SEQUENCE [LARGE SCALE GENOMIC DNA]</scope>
    <source>
        <strain evidence="3 4">W</strain>
    </source>
</reference>
<dbReference type="Gene3D" id="3.30.230.10">
    <property type="match status" value="1"/>
</dbReference>
<dbReference type="InterPro" id="IPR000523">
    <property type="entry name" value="Mg_chelatse_chII-like_cat_dom"/>
</dbReference>
<dbReference type="SUPFAM" id="SSF52540">
    <property type="entry name" value="P-loop containing nucleoside triphosphate hydrolases"/>
    <property type="match status" value="1"/>
</dbReference>
<dbReference type="NCBIfam" id="TIGR00368">
    <property type="entry name" value="YifB family Mg chelatase-like AAA ATPase"/>
    <property type="match status" value="1"/>
</dbReference>
<evidence type="ECO:0000259" key="2">
    <source>
        <dbReference type="SMART" id="SM00382"/>
    </source>
</evidence>
<comment type="similarity">
    <text evidence="1">Belongs to the Mg-chelatase subunits D/I family. ComM subfamily.</text>
</comment>
<dbReference type="Pfam" id="PF01078">
    <property type="entry name" value="Mg_chelatase"/>
    <property type="match status" value="1"/>
</dbReference>
<dbReference type="InterPro" id="IPR045006">
    <property type="entry name" value="CHLI-like"/>
</dbReference>
<name>A0ABZ2J921_9CHLR</name>
<dbReference type="RefSeq" id="WP_338737927.1">
    <property type="nucleotide sequence ID" value="NZ_CP146612.1"/>
</dbReference>
<dbReference type="InterPro" id="IPR027417">
    <property type="entry name" value="P-loop_NTPase"/>
</dbReference>
<protein>
    <submittedName>
        <fullName evidence="3">YifB family Mg chelatase-like AAA ATPase</fullName>
    </submittedName>
</protein>
<dbReference type="Gene3D" id="3.40.50.300">
    <property type="entry name" value="P-loop containing nucleotide triphosphate hydrolases"/>
    <property type="match status" value="1"/>
</dbReference>
<evidence type="ECO:0000313" key="4">
    <source>
        <dbReference type="Proteomes" id="UP001375370"/>
    </source>
</evidence>
<evidence type="ECO:0000313" key="3">
    <source>
        <dbReference type="EMBL" id="WWX25606.1"/>
    </source>
</evidence>
<sequence length="505" mass="54676">MLAKTMTCALLGLDGTIVEVEVDIAPGLPSFTVVGLPDAAIQESRERVRAAVRNSGFFFPMKRVVASLAPADFKKTGPAYDLPIALGILLSSGQLRAQVKDIVFLGELSLEGKLRHTSGILPMVSLARDHGFRRVIVPAEDALEAALVDGVEIIPVTSLAQMASFLSGDIEAPQPPERPVFADDGTAANFDMSHIKGQEHVKRALEVAAAGAHNVVMSGPPGSGKTMLARALTTILPPLTNDEALEVTKIYSVSGNLPPGTPLVRRRPFRSPHYTTSAAGLVGGGHQPRPGEITLSHRGVLFLDELPEFGHSMLEVLRQPLEDRVVTISRSQGTVTFPANFMLVGAMNPCPCGYYGDPLKECRCAPSQITRYQTRLSGPFLDRVDIFVEVPRVDYDKLSGDHQGESSSAISSRVTTAREYQTVRFTGSRLTANNDMTAADIKKHCKMDAPAESLLKTAMRQLSLSARGFHRTLKLSRTIADLDASEQIKTHHMAEALQYRPRITV</sequence>
<dbReference type="SMART" id="SM00382">
    <property type="entry name" value="AAA"/>
    <property type="match status" value="1"/>
</dbReference>
<dbReference type="PANTHER" id="PTHR32039:SF7">
    <property type="entry name" value="COMPETENCE PROTEIN COMM"/>
    <property type="match status" value="1"/>
</dbReference>